<dbReference type="InterPro" id="IPR007627">
    <property type="entry name" value="RNA_pol_sigma70_r2"/>
</dbReference>
<dbReference type="Gene3D" id="1.10.10.10">
    <property type="entry name" value="Winged helix-like DNA-binding domain superfamily/Winged helix DNA-binding domain"/>
    <property type="match status" value="1"/>
</dbReference>
<gene>
    <name evidence="8" type="ORF">NZD89_27070</name>
</gene>
<dbReference type="EMBL" id="CP104067">
    <property type="protein sequence ID" value="WAH41822.1"/>
    <property type="molecule type" value="Genomic_DNA"/>
</dbReference>
<dbReference type="NCBIfam" id="TIGR02937">
    <property type="entry name" value="sigma70-ECF"/>
    <property type="match status" value="1"/>
</dbReference>
<dbReference type="SUPFAM" id="SSF46894">
    <property type="entry name" value="C-terminal effector domain of the bipartite response regulators"/>
    <property type="match status" value="1"/>
</dbReference>
<evidence type="ECO:0000256" key="3">
    <source>
        <dbReference type="ARBA" id="ARBA00023015"/>
    </source>
</evidence>
<dbReference type="InterPro" id="IPR014284">
    <property type="entry name" value="RNA_pol_sigma-70_dom"/>
</dbReference>
<evidence type="ECO:0000313" key="9">
    <source>
        <dbReference type="Proteomes" id="UP001164761"/>
    </source>
</evidence>
<dbReference type="Gene3D" id="1.10.1740.10">
    <property type="match status" value="1"/>
</dbReference>
<organism evidence="8 9">
    <name type="scientific">Alicyclobacillus fastidiosus</name>
    <dbReference type="NCBI Taxonomy" id="392011"/>
    <lineage>
        <taxon>Bacteria</taxon>
        <taxon>Bacillati</taxon>
        <taxon>Bacillota</taxon>
        <taxon>Bacilli</taxon>
        <taxon>Bacillales</taxon>
        <taxon>Alicyclobacillaceae</taxon>
        <taxon>Alicyclobacillus</taxon>
    </lineage>
</organism>
<dbReference type="Proteomes" id="UP001164761">
    <property type="component" value="Chromosome"/>
</dbReference>
<keyword evidence="3" id="KW-0805">Transcription regulation</keyword>
<dbReference type="SUPFAM" id="SSF88946">
    <property type="entry name" value="Sigma2 domain of RNA polymerase sigma factors"/>
    <property type="match status" value="1"/>
</dbReference>
<feature type="domain" description="HTH luxR-type" evidence="6">
    <location>
        <begin position="149"/>
        <end position="193"/>
    </location>
</feature>
<evidence type="ECO:0000256" key="2">
    <source>
        <dbReference type="ARBA" id="ARBA00021245"/>
    </source>
</evidence>
<dbReference type="Pfam" id="PF04542">
    <property type="entry name" value="Sigma70_r2"/>
    <property type="match status" value="1"/>
</dbReference>
<evidence type="ECO:0000256" key="5">
    <source>
        <dbReference type="ARBA" id="ARBA00024701"/>
    </source>
</evidence>
<dbReference type="InterPro" id="IPR036388">
    <property type="entry name" value="WH-like_DNA-bd_sf"/>
</dbReference>
<dbReference type="InterPro" id="IPR016032">
    <property type="entry name" value="Sig_transdc_resp-reg_C-effctor"/>
</dbReference>
<accession>A0ABY6ZG33</accession>
<evidence type="ECO:0000313" key="8">
    <source>
        <dbReference type="EMBL" id="WAH41822.1"/>
    </source>
</evidence>
<evidence type="ECO:0000256" key="1">
    <source>
        <dbReference type="ARBA" id="ARBA00007788"/>
    </source>
</evidence>
<keyword evidence="4" id="KW-0804">Transcription</keyword>
<evidence type="ECO:0000259" key="6">
    <source>
        <dbReference type="Pfam" id="PF00196"/>
    </source>
</evidence>
<dbReference type="InterPro" id="IPR013325">
    <property type="entry name" value="RNA_pol_sigma_r2"/>
</dbReference>
<dbReference type="Pfam" id="PF00196">
    <property type="entry name" value="GerE"/>
    <property type="match status" value="1"/>
</dbReference>
<proteinExistence type="inferred from homology"/>
<reference evidence="8" key="1">
    <citation type="submission" date="2022-08" db="EMBL/GenBank/DDBJ databases">
        <title>Alicyclobacillus fastidiosus DSM 17978, complete genome.</title>
        <authorList>
            <person name="Wang Q."/>
            <person name="Cai R."/>
            <person name="Wang Z."/>
        </authorList>
    </citation>
    <scope>NUCLEOTIDE SEQUENCE</scope>
    <source>
        <strain evidence="8">DSM 17978</strain>
    </source>
</reference>
<protein>
    <recommendedName>
        <fullName evidence="2">RNA polymerase sigma factor SigS</fullName>
    </recommendedName>
</protein>
<evidence type="ECO:0000259" key="7">
    <source>
        <dbReference type="Pfam" id="PF04542"/>
    </source>
</evidence>
<comment type="similarity">
    <text evidence="1">Belongs to the sigma-70 factor family.</text>
</comment>
<feature type="domain" description="RNA polymerase sigma-70 region 2" evidence="7">
    <location>
        <begin position="26"/>
        <end position="93"/>
    </location>
</feature>
<sequence length="207" mass="23482">MEPQIDTLERIVMQAQMCDCAACLRLIHQFQGLLCAVARKYQSTCGYEEVYQEACAAFLTAIQSYRPDRGPFVAYAASKVRGDVRTAMRRLWRVADRWSHIHAFEGEDDERAFDRVLAGSNADAVGTTVFPDATWTTSSALNEMITRARLSQREGDWLHSFLAGWPPEAMAEAYDVSAETVKTWRKRALSKLRRAAAQMDVDFRDFV</sequence>
<keyword evidence="9" id="KW-1185">Reference proteome</keyword>
<comment type="function">
    <text evidence="5">Sigma factors are initiation factors that promote the attachment of RNA polymerase to specific initiation sites and are then released. Sigma-S contributes to the protection against external stress, thus playing a role in cellular fitness and survival.</text>
</comment>
<evidence type="ECO:0000256" key="4">
    <source>
        <dbReference type="ARBA" id="ARBA00023163"/>
    </source>
</evidence>
<name>A0ABY6ZG33_9BACL</name>
<dbReference type="InterPro" id="IPR000792">
    <property type="entry name" value="Tscrpt_reg_LuxR_C"/>
</dbReference>
<dbReference type="RefSeq" id="WP_268005721.1">
    <property type="nucleotide sequence ID" value="NZ_BSUT01000001.1"/>
</dbReference>